<dbReference type="EMBL" id="UYRR01007092">
    <property type="protein sequence ID" value="VDK23281.1"/>
    <property type="molecule type" value="Genomic_DNA"/>
</dbReference>
<keyword evidence="2" id="KW-1185">Reference proteome</keyword>
<dbReference type="AlphaFoldDB" id="A0A0M3J9U5"/>
<dbReference type="Proteomes" id="UP000267096">
    <property type="component" value="Unassembled WGS sequence"/>
</dbReference>
<reference evidence="1 2" key="2">
    <citation type="submission" date="2018-11" db="EMBL/GenBank/DDBJ databases">
        <authorList>
            <consortium name="Pathogen Informatics"/>
        </authorList>
    </citation>
    <scope>NUCLEOTIDE SEQUENCE [LARGE SCALE GENOMIC DNA]</scope>
</reference>
<proteinExistence type="predicted"/>
<evidence type="ECO:0000313" key="3">
    <source>
        <dbReference type="WBParaSite" id="ASIM_0000436401-mRNA-1"/>
    </source>
</evidence>
<evidence type="ECO:0000313" key="1">
    <source>
        <dbReference type="EMBL" id="VDK23281.1"/>
    </source>
</evidence>
<evidence type="ECO:0000313" key="2">
    <source>
        <dbReference type="Proteomes" id="UP000267096"/>
    </source>
</evidence>
<protein>
    <submittedName>
        <fullName evidence="3">Cytochrome c oxidase assembly protein COX19</fullName>
    </submittedName>
</protein>
<accession>A0A0M3J9U5</accession>
<dbReference type="WBParaSite" id="ASIM_0000436401-mRNA-1">
    <property type="protein sequence ID" value="ASIM_0000436401-mRNA-1"/>
    <property type="gene ID" value="ASIM_0000436401"/>
</dbReference>
<sequence length="179" mass="20461">MSQQMYAPQFAASCGPQFGSCQQDQKYRTACRLRQELFKSCRRTIAPVEKCFGPGLHIRKLRFGPSSRYRIHEPFESHMNILIEKIILTTNLKESAFSRMLVSRRFISPLYTSRTVPNAFIAVQGENCANRPFKDNPDCTGHSQQNCFSRSVIAPRATSQACGRSRFSSRVTKRYAPNR</sequence>
<reference evidence="3" key="1">
    <citation type="submission" date="2017-02" db="UniProtKB">
        <authorList>
            <consortium name="WormBaseParasite"/>
        </authorList>
    </citation>
    <scope>IDENTIFICATION</scope>
</reference>
<organism evidence="3">
    <name type="scientific">Anisakis simplex</name>
    <name type="common">Herring worm</name>
    <dbReference type="NCBI Taxonomy" id="6269"/>
    <lineage>
        <taxon>Eukaryota</taxon>
        <taxon>Metazoa</taxon>
        <taxon>Ecdysozoa</taxon>
        <taxon>Nematoda</taxon>
        <taxon>Chromadorea</taxon>
        <taxon>Rhabditida</taxon>
        <taxon>Spirurina</taxon>
        <taxon>Ascaridomorpha</taxon>
        <taxon>Ascaridoidea</taxon>
        <taxon>Anisakidae</taxon>
        <taxon>Anisakis</taxon>
        <taxon>Anisakis simplex complex</taxon>
    </lineage>
</organism>
<gene>
    <name evidence="1" type="ORF">ASIM_LOCUS4179</name>
</gene>
<dbReference type="OrthoDB" id="10520555at2759"/>
<name>A0A0M3J9U5_ANISI</name>